<evidence type="ECO:0000313" key="2">
    <source>
        <dbReference type="Proteomes" id="UP000037035"/>
    </source>
</evidence>
<accession>A0A0L6VTS3</accession>
<dbReference type="AlphaFoldDB" id="A0A0L6VTS3"/>
<dbReference type="Proteomes" id="UP000037035">
    <property type="component" value="Unassembled WGS sequence"/>
</dbReference>
<evidence type="ECO:0000313" key="1">
    <source>
        <dbReference type="EMBL" id="KNZ64098.1"/>
    </source>
</evidence>
<name>A0A0L6VTS3_9BASI</name>
<dbReference type="EMBL" id="LAVV01000745">
    <property type="protein sequence ID" value="KNZ64098.1"/>
    <property type="molecule type" value="Genomic_DNA"/>
</dbReference>
<feature type="non-terminal residue" evidence="1">
    <location>
        <position position="80"/>
    </location>
</feature>
<dbReference type="OrthoDB" id="2427341at2759"/>
<organism evidence="1 2">
    <name type="scientific">Puccinia sorghi</name>
    <dbReference type="NCBI Taxonomy" id="27349"/>
    <lineage>
        <taxon>Eukaryota</taxon>
        <taxon>Fungi</taxon>
        <taxon>Dikarya</taxon>
        <taxon>Basidiomycota</taxon>
        <taxon>Pucciniomycotina</taxon>
        <taxon>Pucciniomycetes</taxon>
        <taxon>Pucciniales</taxon>
        <taxon>Pucciniaceae</taxon>
        <taxon>Puccinia</taxon>
    </lineage>
</organism>
<comment type="caution">
    <text evidence="1">The sequence shown here is derived from an EMBL/GenBank/DDBJ whole genome shotgun (WGS) entry which is preliminary data.</text>
</comment>
<dbReference type="VEuPathDB" id="FungiDB:VP01_10671g1"/>
<sequence>MNAPRRIESSNLMVGAAVSMFEVTTLGQPLEGGVPTFGASKKERVFSPPADYRRQSHTCTTWKQCQALFEKSCCSCPLNT</sequence>
<proteinExistence type="predicted"/>
<keyword evidence="2" id="KW-1185">Reference proteome</keyword>
<gene>
    <name evidence="1" type="ORF">VP01_10671g1</name>
</gene>
<reference evidence="1 2" key="1">
    <citation type="submission" date="2015-08" db="EMBL/GenBank/DDBJ databases">
        <title>Next Generation Sequencing and Analysis of the Genome of Puccinia sorghi L Schw, the Causal Agent of Maize Common Rust.</title>
        <authorList>
            <person name="Rochi L."/>
            <person name="Burguener G."/>
            <person name="Darino M."/>
            <person name="Turjanski A."/>
            <person name="Kreff E."/>
            <person name="Dieguez M.J."/>
            <person name="Sacco F."/>
        </authorList>
    </citation>
    <scope>NUCLEOTIDE SEQUENCE [LARGE SCALE GENOMIC DNA]</scope>
    <source>
        <strain evidence="1 2">RO10H11247</strain>
    </source>
</reference>
<protein>
    <submittedName>
        <fullName evidence="1">Uncharacterized protein</fullName>
    </submittedName>
</protein>